<feature type="transmembrane region" description="Helical" evidence="1">
    <location>
        <begin position="12"/>
        <end position="33"/>
    </location>
</feature>
<dbReference type="AlphaFoldDB" id="A0A6P0UMA7"/>
<gene>
    <name evidence="3" type="ORF">GWK08_09040</name>
</gene>
<dbReference type="GO" id="GO:0052689">
    <property type="term" value="F:carboxylic ester hydrolase activity"/>
    <property type="evidence" value="ECO:0007669"/>
    <property type="project" value="TreeGrafter"/>
</dbReference>
<dbReference type="PANTHER" id="PTHR43265:SF1">
    <property type="entry name" value="ESTERASE ESTD"/>
    <property type="match status" value="1"/>
</dbReference>
<dbReference type="Gene3D" id="3.40.50.1820">
    <property type="entry name" value="alpha/beta hydrolase"/>
    <property type="match status" value="1"/>
</dbReference>
<dbReference type="InterPro" id="IPR053145">
    <property type="entry name" value="AB_hydrolase_Est10"/>
</dbReference>
<protein>
    <submittedName>
        <fullName evidence="3">Prolyl oligopeptidase family serine peptidase</fullName>
    </submittedName>
</protein>
<organism evidence="3 4">
    <name type="scientific">Leptobacterium flavescens</name>
    <dbReference type="NCBI Taxonomy" id="472055"/>
    <lineage>
        <taxon>Bacteria</taxon>
        <taxon>Pseudomonadati</taxon>
        <taxon>Bacteroidota</taxon>
        <taxon>Flavobacteriia</taxon>
        <taxon>Flavobacteriales</taxon>
        <taxon>Flavobacteriaceae</taxon>
        <taxon>Leptobacterium</taxon>
    </lineage>
</organism>
<dbReference type="PANTHER" id="PTHR43265">
    <property type="entry name" value="ESTERASE ESTD"/>
    <property type="match status" value="1"/>
</dbReference>
<evidence type="ECO:0000313" key="3">
    <source>
        <dbReference type="EMBL" id="NER13580.1"/>
    </source>
</evidence>
<dbReference type="RefSeq" id="WP_163606621.1">
    <property type="nucleotide sequence ID" value="NZ_JAABOO010000002.1"/>
</dbReference>
<sequence>MKRIKRIFTSRLFLIPFVLILAVTVFMKIRIAYDAKPEYVSFKSKDITLKGIILKPEGPGPHPAILILHGSGGSYQTYDKWYNRFHANELLSRGFAVMSYTKRGSGKHDIDYKYVTYEDLMEDALTAVDFLRRQPGIDPDHIGLLGVSESGWFTPEMASKRNCIKFIINRVGPPFSMNETTLFEVRNDALAEGLTEKEIEDELIPLVKRIRQFYIDVAQDPSMANGPERDAINARYKEVRERKGFREFFGPQLQEYDPDLYAVRAAKYSYDPQPFLEEIDIPMLYLYGGKDINVPTEASVKYLERLRAEMGKDITFRVFPDAGHYMYRWKAFPVEGFYQKGYLDLIGDWAEMQLK</sequence>
<name>A0A6P0UMA7_9FLAO</name>
<keyword evidence="4" id="KW-1185">Reference proteome</keyword>
<evidence type="ECO:0000259" key="2">
    <source>
        <dbReference type="Pfam" id="PF12697"/>
    </source>
</evidence>
<proteinExistence type="predicted"/>
<accession>A0A6P0UMA7</accession>
<dbReference type="Proteomes" id="UP000468581">
    <property type="component" value="Unassembled WGS sequence"/>
</dbReference>
<keyword evidence="1" id="KW-0812">Transmembrane</keyword>
<comment type="caution">
    <text evidence="3">The sequence shown here is derived from an EMBL/GenBank/DDBJ whole genome shotgun (WGS) entry which is preliminary data.</text>
</comment>
<dbReference type="InterPro" id="IPR029058">
    <property type="entry name" value="AB_hydrolase_fold"/>
</dbReference>
<keyword evidence="1" id="KW-1133">Transmembrane helix</keyword>
<dbReference type="Pfam" id="PF12697">
    <property type="entry name" value="Abhydrolase_6"/>
    <property type="match status" value="1"/>
</dbReference>
<dbReference type="SUPFAM" id="SSF53474">
    <property type="entry name" value="alpha/beta-Hydrolases"/>
    <property type="match status" value="1"/>
</dbReference>
<dbReference type="InterPro" id="IPR000073">
    <property type="entry name" value="AB_hydrolase_1"/>
</dbReference>
<dbReference type="EMBL" id="JAABOO010000002">
    <property type="protein sequence ID" value="NER13580.1"/>
    <property type="molecule type" value="Genomic_DNA"/>
</dbReference>
<evidence type="ECO:0000256" key="1">
    <source>
        <dbReference type="SAM" id="Phobius"/>
    </source>
</evidence>
<feature type="domain" description="AB hydrolase-1" evidence="2">
    <location>
        <begin position="65"/>
        <end position="327"/>
    </location>
</feature>
<keyword evidence="1" id="KW-0472">Membrane</keyword>
<reference evidence="3 4" key="1">
    <citation type="submission" date="2020-01" db="EMBL/GenBank/DDBJ databases">
        <title>Leptobacterium flavescens.</title>
        <authorList>
            <person name="Wang G."/>
        </authorList>
    </citation>
    <scope>NUCLEOTIDE SEQUENCE [LARGE SCALE GENOMIC DNA]</scope>
    <source>
        <strain evidence="3 4">KCTC 22160</strain>
    </source>
</reference>
<evidence type="ECO:0000313" key="4">
    <source>
        <dbReference type="Proteomes" id="UP000468581"/>
    </source>
</evidence>